<reference evidence="1 2" key="1">
    <citation type="submission" date="2024-02" db="EMBL/GenBank/DDBJ databases">
        <title>Adaptive strategies in a cosmopolitan and abundant soil bacterium.</title>
        <authorList>
            <person name="Carini P."/>
        </authorList>
    </citation>
    <scope>NUCLEOTIDE SEQUENCE [LARGE SCALE GENOMIC DNA]</scope>
    <source>
        <strain evidence="1 2">AZCC 1608</strain>
    </source>
</reference>
<dbReference type="SUPFAM" id="SSF51182">
    <property type="entry name" value="RmlC-like cupins"/>
    <property type="match status" value="1"/>
</dbReference>
<dbReference type="EMBL" id="JAZHRV010000001">
    <property type="protein sequence ID" value="MEH2554616.1"/>
    <property type="molecule type" value="Genomic_DNA"/>
</dbReference>
<comment type="caution">
    <text evidence="1">The sequence shown here is derived from an EMBL/GenBank/DDBJ whole genome shotgun (WGS) entry which is preliminary data.</text>
</comment>
<dbReference type="RefSeq" id="WP_334490256.1">
    <property type="nucleotide sequence ID" value="NZ_JAZHRV010000001.1"/>
</dbReference>
<protein>
    <submittedName>
        <fullName evidence="1">Quercetin dioxygenase-like cupin family protein</fullName>
    </submittedName>
</protein>
<organism evidence="1 2">
    <name type="scientific">Bradyrhizobium algeriense</name>
    <dbReference type="NCBI Taxonomy" id="634784"/>
    <lineage>
        <taxon>Bacteria</taxon>
        <taxon>Pseudomonadati</taxon>
        <taxon>Pseudomonadota</taxon>
        <taxon>Alphaproteobacteria</taxon>
        <taxon>Hyphomicrobiales</taxon>
        <taxon>Nitrobacteraceae</taxon>
        <taxon>Bradyrhizobium</taxon>
    </lineage>
</organism>
<dbReference type="Gene3D" id="2.60.120.10">
    <property type="entry name" value="Jelly Rolls"/>
    <property type="match status" value="1"/>
</dbReference>
<sequence>MTQAQSAASQGYVLGPAEGEHLVHFRDVGNIFIKVGPATGSDSLALGTQQVTVGVGIPIHRHLLMDEAFYVLEGSGIFALNDT</sequence>
<proteinExistence type="predicted"/>
<evidence type="ECO:0000313" key="1">
    <source>
        <dbReference type="EMBL" id="MEH2554616.1"/>
    </source>
</evidence>
<dbReference type="InterPro" id="IPR011051">
    <property type="entry name" value="RmlC_Cupin_sf"/>
</dbReference>
<dbReference type="Proteomes" id="UP001364224">
    <property type="component" value="Unassembled WGS sequence"/>
</dbReference>
<accession>A0ABU8B942</accession>
<evidence type="ECO:0000313" key="2">
    <source>
        <dbReference type="Proteomes" id="UP001364224"/>
    </source>
</evidence>
<keyword evidence="2" id="KW-1185">Reference proteome</keyword>
<name>A0ABU8B942_9BRAD</name>
<dbReference type="InterPro" id="IPR014710">
    <property type="entry name" value="RmlC-like_jellyroll"/>
</dbReference>
<gene>
    <name evidence="1" type="ORF">V1286_002145</name>
</gene>